<dbReference type="EMBL" id="LAZR01000592">
    <property type="protein sequence ID" value="KKN63381.1"/>
    <property type="molecule type" value="Genomic_DNA"/>
</dbReference>
<evidence type="ECO:0000313" key="1">
    <source>
        <dbReference type="EMBL" id="KKN63381.1"/>
    </source>
</evidence>
<accession>A0A0F9UQE8</accession>
<proteinExistence type="predicted"/>
<reference evidence="1" key="1">
    <citation type="journal article" date="2015" name="Nature">
        <title>Complex archaea that bridge the gap between prokaryotes and eukaryotes.</title>
        <authorList>
            <person name="Spang A."/>
            <person name="Saw J.H."/>
            <person name="Jorgensen S.L."/>
            <person name="Zaremba-Niedzwiedzka K."/>
            <person name="Martijn J."/>
            <person name="Lind A.E."/>
            <person name="van Eijk R."/>
            <person name="Schleper C."/>
            <person name="Guy L."/>
            <person name="Ettema T.J."/>
        </authorList>
    </citation>
    <scope>NUCLEOTIDE SEQUENCE</scope>
</reference>
<organism evidence="1">
    <name type="scientific">marine sediment metagenome</name>
    <dbReference type="NCBI Taxonomy" id="412755"/>
    <lineage>
        <taxon>unclassified sequences</taxon>
        <taxon>metagenomes</taxon>
        <taxon>ecological metagenomes</taxon>
    </lineage>
</organism>
<sequence>MIIFQAFDDWQIDLTSYGLTFNETSDIFYAETQKSFTFPIQMDIDEEIASNFGLVNLENIRGYKIRIDGYIFVDDIFYDAYMIINEVYDLKAELQFFYGAEVLSVFDKKLSELTFPVISANENFKAHFNDVIGKKFPEVGHSFPMYIRPQIAQRDKYQNFEGFVNNYIRGGVIINSAYLEDGETVPDNRNVVSPAPYILEILRVGFAMEGKEIRGEFVDDDLFKSAVIIPKNFFENYSNTIDRDFHQFYFATDVETVNGKNVNVFQKTFDVRNDGFFRLKIKLNFPKGLAEYFDLKVTRGNEELFSIFIENSPLAVDKTVFILVPESETYQDVVATLKLSEQANSIATMNSFEFTKDGGDVNTYPNEYSLADFVPNMTFREYFNALKKWLSLDVTFYENAVYLDYLNNTIRTRIFDDHSNLEDPGKRRTLNKRNLFKIFYEEDDPIYVNKDGLVYSDAGYNQNEIENLEFDFLPIKIGASGNFISGVYPEEEPDKILVGMYDGLVTGYPFLKKAIGAKSLNLSNIYTNFHRYFLSFRANAEQYKDTFLAHVAQKFDLKNGIFKYNKKQMIKSVRKRRVSEEYWQVDQEAESF</sequence>
<gene>
    <name evidence="1" type="ORF">LCGC14_0502670</name>
</gene>
<name>A0A0F9UQE8_9ZZZZ</name>
<comment type="caution">
    <text evidence="1">The sequence shown here is derived from an EMBL/GenBank/DDBJ whole genome shotgun (WGS) entry which is preliminary data.</text>
</comment>
<dbReference type="AlphaFoldDB" id="A0A0F9UQE8"/>
<protein>
    <submittedName>
        <fullName evidence="1">Uncharacterized protein</fullName>
    </submittedName>
</protein>